<dbReference type="InterPro" id="IPR031756">
    <property type="entry name" value="BGBP_N"/>
</dbReference>
<accession>A0A9N9TV84</accession>
<dbReference type="Gene3D" id="2.60.40.2140">
    <property type="entry name" value="Beta-1,3-glucan-recognition protein, N-terminal domain"/>
    <property type="match status" value="1"/>
</dbReference>
<evidence type="ECO:0000313" key="4">
    <source>
        <dbReference type="Proteomes" id="UP001153712"/>
    </source>
</evidence>
<sequence>MLITILLTIFAYVYANGVEYEVPRPTIKVLEPSGFRVSIPDEEGLQLFAFHGSINKPLEGLEAGRFSKDILKPTNGKWVFENYEVKLNKGDVIYYWLFVIRNHLGYRKENGVFEVGDITSASPEGSQEVDFHASSVDSSTRYRTRNDDGYEIALKVSDMAGDLYQEVKKLREINRILKELANRDAASTTLKFIGRLPAIEDAQFAAQIIITEKLRVNVPVVNASWSADKTIAFQVADLDDKIYLIRTANKTLADSQIGLEY</sequence>
<dbReference type="InterPro" id="IPR043030">
    <property type="entry name" value="BGBP_N_sf"/>
</dbReference>
<feature type="domain" description="CBM39" evidence="2">
    <location>
        <begin position="20"/>
        <end position="120"/>
    </location>
</feature>
<reference evidence="3" key="1">
    <citation type="submission" date="2022-01" db="EMBL/GenBank/DDBJ databases">
        <authorList>
            <person name="King R."/>
        </authorList>
    </citation>
    <scope>NUCLEOTIDE SEQUENCE</scope>
</reference>
<dbReference type="PROSITE" id="PS51969">
    <property type="entry name" value="CBM39"/>
    <property type="match status" value="1"/>
</dbReference>
<dbReference type="GO" id="GO:0030246">
    <property type="term" value="F:carbohydrate binding"/>
    <property type="evidence" value="ECO:0007669"/>
    <property type="project" value="InterPro"/>
</dbReference>
<keyword evidence="1" id="KW-0732">Signal</keyword>
<proteinExistence type="predicted"/>
<protein>
    <recommendedName>
        <fullName evidence="2">CBM39 domain-containing protein</fullName>
    </recommendedName>
</protein>
<evidence type="ECO:0000313" key="3">
    <source>
        <dbReference type="EMBL" id="CAG9861070.1"/>
    </source>
</evidence>
<organism evidence="3 4">
    <name type="scientific">Phyllotreta striolata</name>
    <name type="common">Striped flea beetle</name>
    <name type="synonym">Crioceris striolata</name>
    <dbReference type="NCBI Taxonomy" id="444603"/>
    <lineage>
        <taxon>Eukaryota</taxon>
        <taxon>Metazoa</taxon>
        <taxon>Ecdysozoa</taxon>
        <taxon>Arthropoda</taxon>
        <taxon>Hexapoda</taxon>
        <taxon>Insecta</taxon>
        <taxon>Pterygota</taxon>
        <taxon>Neoptera</taxon>
        <taxon>Endopterygota</taxon>
        <taxon>Coleoptera</taxon>
        <taxon>Polyphaga</taxon>
        <taxon>Cucujiformia</taxon>
        <taxon>Chrysomeloidea</taxon>
        <taxon>Chrysomelidae</taxon>
        <taxon>Galerucinae</taxon>
        <taxon>Alticini</taxon>
        <taxon>Phyllotreta</taxon>
    </lineage>
</organism>
<feature type="signal peptide" evidence="1">
    <location>
        <begin position="1"/>
        <end position="15"/>
    </location>
</feature>
<name>A0A9N9TV84_PHYSR</name>
<dbReference type="OrthoDB" id="4781at2759"/>
<dbReference type="EMBL" id="OU900097">
    <property type="protein sequence ID" value="CAG9861070.1"/>
    <property type="molecule type" value="Genomic_DNA"/>
</dbReference>
<dbReference type="AlphaFoldDB" id="A0A9N9TV84"/>
<evidence type="ECO:0000259" key="2">
    <source>
        <dbReference type="PROSITE" id="PS51969"/>
    </source>
</evidence>
<feature type="chain" id="PRO_5040339109" description="CBM39 domain-containing protein" evidence="1">
    <location>
        <begin position="16"/>
        <end position="261"/>
    </location>
</feature>
<evidence type="ECO:0000256" key="1">
    <source>
        <dbReference type="SAM" id="SignalP"/>
    </source>
</evidence>
<dbReference type="Pfam" id="PF15886">
    <property type="entry name" value="CBM39"/>
    <property type="match status" value="1"/>
</dbReference>
<keyword evidence="4" id="KW-1185">Reference proteome</keyword>
<gene>
    <name evidence="3" type="ORF">PHYEVI_LOCUS7416</name>
</gene>
<dbReference type="Proteomes" id="UP001153712">
    <property type="component" value="Chromosome 4"/>
</dbReference>